<accession>A0A4S4BYM9</accession>
<dbReference type="PANTHER" id="PTHR38792:SF3">
    <property type="entry name" value="BNR_ASP-BOX REPEAT DOMAIN PROTEIN (AFU_ORTHOLOGUE AFUA_7G06430)-RELATED"/>
    <property type="match status" value="1"/>
</dbReference>
<dbReference type="SUPFAM" id="SSF50939">
    <property type="entry name" value="Sialidases"/>
    <property type="match status" value="1"/>
</dbReference>
<evidence type="ECO:0000313" key="2">
    <source>
        <dbReference type="Proteomes" id="UP000310636"/>
    </source>
</evidence>
<comment type="caution">
    <text evidence="1">The sequence shown here is derived from an EMBL/GenBank/DDBJ whole genome shotgun (WGS) entry which is preliminary data.</text>
</comment>
<dbReference type="Proteomes" id="UP000310636">
    <property type="component" value="Unassembled WGS sequence"/>
</dbReference>
<sequence>MSEQRKAWISWEEPILIHNQPFFEDAGRDARDIRPGKFGSQYGRMAKLSNGDWLIVYTIYANKGYGKDPEGGNTLEFAVSSDGTRTWTVIGSLSDPGRDLDNGQMIQLEDGSLLLGLRSVIWQQSYRVEAYRSTDLGRTWTYLSLIDSNEGEPGELGNPDRGVYETHFCQLDNGDLGVMYASEKYALASPAYSQVLSQKISKDGGRTWGDEIWVSWDEKREQSRPGMPVWTRMANGKYIVVLEVCGTEKCDVYFKTSDDGVIWGEGIGTPIPHQKGGPYVESLADGTVVVTSNSHELSYSGDFGATWHTNETAPFGSWTTYENVWPSIYQTGQDELAVVTSVARARPGEESEGHQIQIRFGRITQVR</sequence>
<keyword evidence="2" id="KW-1185">Reference proteome</keyword>
<proteinExistence type="predicted"/>
<dbReference type="EMBL" id="SSOB01000011">
    <property type="protein sequence ID" value="THF80376.1"/>
    <property type="molecule type" value="Genomic_DNA"/>
</dbReference>
<dbReference type="InterPro" id="IPR036278">
    <property type="entry name" value="Sialidase_sf"/>
</dbReference>
<dbReference type="PANTHER" id="PTHR38792">
    <property type="entry name" value="BNR/ASP-BOX REPEAT DOMAIN PROTEIN (AFU_ORTHOLOGUE AFUA_7G06430)-RELATED"/>
    <property type="match status" value="1"/>
</dbReference>
<dbReference type="AlphaFoldDB" id="A0A4S4BYM9"/>
<organism evidence="1 2">
    <name type="scientific">Cohnella fermenti</name>
    <dbReference type="NCBI Taxonomy" id="2565925"/>
    <lineage>
        <taxon>Bacteria</taxon>
        <taxon>Bacillati</taxon>
        <taxon>Bacillota</taxon>
        <taxon>Bacilli</taxon>
        <taxon>Bacillales</taxon>
        <taxon>Paenibacillaceae</taxon>
        <taxon>Cohnella</taxon>
    </lineage>
</organism>
<gene>
    <name evidence="1" type="ORF">E6C55_10875</name>
</gene>
<reference evidence="1 2" key="1">
    <citation type="submission" date="2019-04" db="EMBL/GenBank/DDBJ databases">
        <title>Cohnella sp. nov. isolated from preserved vegetables.</title>
        <authorList>
            <person name="Lin S.-Y."/>
            <person name="Hung M.-H."/>
            <person name="Young C.-C."/>
        </authorList>
    </citation>
    <scope>NUCLEOTIDE SEQUENCE [LARGE SCALE GENOMIC DNA]</scope>
    <source>
        <strain evidence="1 2">CC-MHH1044</strain>
    </source>
</reference>
<dbReference type="OrthoDB" id="142430at2"/>
<dbReference type="RefSeq" id="WP_136369813.1">
    <property type="nucleotide sequence ID" value="NZ_SSOB01000011.1"/>
</dbReference>
<protein>
    <submittedName>
        <fullName evidence="1">Exo-alpha-sialidase</fullName>
    </submittedName>
</protein>
<dbReference type="CDD" id="cd15482">
    <property type="entry name" value="Sialidase_non-viral"/>
    <property type="match status" value="1"/>
</dbReference>
<name>A0A4S4BYM9_9BACL</name>
<evidence type="ECO:0000313" key="1">
    <source>
        <dbReference type="EMBL" id="THF80376.1"/>
    </source>
</evidence>
<dbReference type="Gene3D" id="2.120.10.10">
    <property type="match status" value="1"/>
</dbReference>